<dbReference type="Gene3D" id="3.40.630.30">
    <property type="match status" value="2"/>
</dbReference>
<dbReference type="STRING" id="145854.GA0074692_1886"/>
<evidence type="ECO:0000313" key="2">
    <source>
        <dbReference type="EMBL" id="SCL25047.1"/>
    </source>
</evidence>
<dbReference type="CDD" id="cd04301">
    <property type="entry name" value="NAT_SF"/>
    <property type="match status" value="1"/>
</dbReference>
<feature type="domain" description="N-acetyltransferase" evidence="1">
    <location>
        <begin position="5"/>
        <end position="141"/>
    </location>
</feature>
<dbReference type="RefSeq" id="WP_091641844.1">
    <property type="nucleotide sequence ID" value="NZ_FMHW01000002.1"/>
</dbReference>
<dbReference type="Proteomes" id="UP000198959">
    <property type="component" value="Unassembled WGS sequence"/>
</dbReference>
<reference evidence="3" key="1">
    <citation type="submission" date="2016-06" db="EMBL/GenBank/DDBJ databases">
        <authorList>
            <person name="Varghese N."/>
            <person name="Submissions Spin"/>
        </authorList>
    </citation>
    <scope>NUCLEOTIDE SEQUENCE [LARGE SCALE GENOMIC DNA]</scope>
    <source>
        <strain evidence="3">DSM 43817</strain>
    </source>
</reference>
<dbReference type="PROSITE" id="PS51186">
    <property type="entry name" value="GNAT"/>
    <property type="match status" value="1"/>
</dbReference>
<accession>A0A1C6S6Z9</accession>
<sequence length="310" mass="33166">MSAAAGYRTAGPDDLPSLRALWAGAFAGTDVTALWATDPGRFGRTFVAVRDERVVAAVHYLPRRIRAAEGAVDLVGGVANVATHPPERGRGHARRLLDRAVTAMTADGCAWALLFTGTPAVYRSSGFRTFRLGYTSGRPAPPSVAAPQGWTVRPGSWADWPALAALHRGFNAHRPLSTVRGDHDWRHRVPTWYAPPAELLVAHRHGEPAGYLVRERSAGLVRVLEVAGGVDALRVLFGAVAATARVDGAEQCVARLPADPVVRTALPWLLRDPLPEVDETGMVRPLRADAARLAATTGAPGAFHWPGDYL</sequence>
<keyword evidence="3" id="KW-1185">Reference proteome</keyword>
<dbReference type="InterPro" id="IPR051554">
    <property type="entry name" value="Acetyltransferase_Eis"/>
</dbReference>
<proteinExistence type="predicted"/>
<dbReference type="EMBL" id="FMHW01000002">
    <property type="protein sequence ID" value="SCL25047.1"/>
    <property type="molecule type" value="Genomic_DNA"/>
</dbReference>
<dbReference type="PANTHER" id="PTHR37817:SF1">
    <property type="entry name" value="N-ACETYLTRANSFERASE EIS"/>
    <property type="match status" value="1"/>
</dbReference>
<dbReference type="PANTHER" id="PTHR37817">
    <property type="entry name" value="N-ACETYLTRANSFERASE EIS"/>
    <property type="match status" value="1"/>
</dbReference>
<dbReference type="InterPro" id="IPR000182">
    <property type="entry name" value="GNAT_dom"/>
</dbReference>
<dbReference type="AlphaFoldDB" id="A0A1C6S6Z9"/>
<protein>
    <submittedName>
        <fullName evidence="2">Acetyltransferase (GNAT) domain-containing protein</fullName>
    </submittedName>
</protein>
<keyword evidence="2" id="KW-0808">Transferase</keyword>
<evidence type="ECO:0000259" key="1">
    <source>
        <dbReference type="PROSITE" id="PS51186"/>
    </source>
</evidence>
<organism evidence="2 3">
    <name type="scientific">Micromonospora pallida</name>
    <dbReference type="NCBI Taxonomy" id="145854"/>
    <lineage>
        <taxon>Bacteria</taxon>
        <taxon>Bacillati</taxon>
        <taxon>Actinomycetota</taxon>
        <taxon>Actinomycetes</taxon>
        <taxon>Micromonosporales</taxon>
        <taxon>Micromonosporaceae</taxon>
        <taxon>Micromonospora</taxon>
    </lineage>
</organism>
<name>A0A1C6S6Z9_9ACTN</name>
<dbReference type="GO" id="GO:0034069">
    <property type="term" value="F:aminoglycoside N-acetyltransferase activity"/>
    <property type="evidence" value="ECO:0007669"/>
    <property type="project" value="TreeGrafter"/>
</dbReference>
<evidence type="ECO:0000313" key="3">
    <source>
        <dbReference type="Proteomes" id="UP000198959"/>
    </source>
</evidence>
<gene>
    <name evidence="2" type="ORF">GA0074692_1886</name>
</gene>
<dbReference type="SUPFAM" id="SSF55729">
    <property type="entry name" value="Acyl-CoA N-acyltransferases (Nat)"/>
    <property type="match status" value="1"/>
</dbReference>
<dbReference type="InterPro" id="IPR016181">
    <property type="entry name" value="Acyl_CoA_acyltransferase"/>
</dbReference>
<dbReference type="GO" id="GO:0030649">
    <property type="term" value="P:aminoglycoside antibiotic catabolic process"/>
    <property type="evidence" value="ECO:0007669"/>
    <property type="project" value="TreeGrafter"/>
</dbReference>
<dbReference type="OrthoDB" id="5138008at2"/>
<dbReference type="Pfam" id="PF13527">
    <property type="entry name" value="Acetyltransf_9"/>
    <property type="match status" value="1"/>
</dbReference>